<name>A0A413VN83_9BACE</name>
<dbReference type="RefSeq" id="WP_007485904.1">
    <property type="nucleotide sequence ID" value="NZ_CABJFV010000007.1"/>
</dbReference>
<gene>
    <name evidence="3" type="ORF">DW888_11255</name>
</gene>
<accession>A0A413VN83</accession>
<feature type="chain" id="PRO_5019137451" description="Fibrobacter succinogenes major paralogous domain-containing protein" evidence="1">
    <location>
        <begin position="29"/>
        <end position="632"/>
    </location>
</feature>
<protein>
    <recommendedName>
        <fullName evidence="2">Fibrobacter succinogenes major paralogous domain-containing protein</fullName>
    </recommendedName>
</protein>
<feature type="domain" description="Fibrobacter succinogenes major paralogous" evidence="2">
    <location>
        <begin position="459"/>
        <end position="631"/>
    </location>
</feature>
<feature type="signal peptide" evidence="1">
    <location>
        <begin position="1"/>
        <end position="28"/>
    </location>
</feature>
<organism evidence="3 4">
    <name type="scientific">Bacteroides nordii</name>
    <dbReference type="NCBI Taxonomy" id="291645"/>
    <lineage>
        <taxon>Bacteria</taxon>
        <taxon>Pseudomonadati</taxon>
        <taxon>Bacteroidota</taxon>
        <taxon>Bacteroidia</taxon>
        <taxon>Bacteroidales</taxon>
        <taxon>Bacteroidaceae</taxon>
        <taxon>Bacteroides</taxon>
    </lineage>
</organism>
<comment type="caution">
    <text evidence="3">The sequence shown here is derived from an EMBL/GenBank/DDBJ whole genome shotgun (WGS) entry which is preliminary data.</text>
</comment>
<dbReference type="AlphaFoldDB" id="A0A413VN83"/>
<dbReference type="InterPro" id="IPR042278">
    <property type="entry name" value="Mfa-like_1_N"/>
</dbReference>
<dbReference type="InterPro" id="IPR025049">
    <property type="entry name" value="Mfa-like_1"/>
</dbReference>
<dbReference type="EMBL" id="QSGO01000007">
    <property type="protein sequence ID" value="RHB35023.1"/>
    <property type="molecule type" value="Genomic_DNA"/>
</dbReference>
<dbReference type="CDD" id="cd13120">
    <property type="entry name" value="BF2867_like_N"/>
    <property type="match status" value="1"/>
</dbReference>
<dbReference type="InterPro" id="IPR011871">
    <property type="entry name" value="Fib_succ_major"/>
</dbReference>
<dbReference type="Proteomes" id="UP000284379">
    <property type="component" value="Unassembled WGS sequence"/>
</dbReference>
<dbReference type="Gene3D" id="2.60.40.2630">
    <property type="match status" value="1"/>
</dbReference>
<dbReference type="Pfam" id="PF09603">
    <property type="entry name" value="Fib_succ_major"/>
    <property type="match status" value="1"/>
</dbReference>
<dbReference type="Pfam" id="PF13149">
    <property type="entry name" value="Mfa_like_1"/>
    <property type="match status" value="1"/>
</dbReference>
<evidence type="ECO:0000256" key="1">
    <source>
        <dbReference type="SAM" id="SignalP"/>
    </source>
</evidence>
<dbReference type="NCBIfam" id="TIGR02145">
    <property type="entry name" value="Fib_succ_major"/>
    <property type="match status" value="1"/>
</dbReference>
<evidence type="ECO:0000313" key="3">
    <source>
        <dbReference type="EMBL" id="RHB35023.1"/>
    </source>
</evidence>
<dbReference type="Gene3D" id="2.60.40.2620">
    <property type="entry name" value="Fimbrillin-like"/>
    <property type="match status" value="1"/>
</dbReference>
<proteinExistence type="predicted"/>
<keyword evidence="1" id="KW-0732">Signal</keyword>
<reference evidence="3 4" key="1">
    <citation type="submission" date="2018-08" db="EMBL/GenBank/DDBJ databases">
        <title>A genome reference for cultivated species of the human gut microbiota.</title>
        <authorList>
            <person name="Zou Y."/>
            <person name="Xue W."/>
            <person name="Luo G."/>
        </authorList>
    </citation>
    <scope>NUCLEOTIDE SEQUENCE [LARGE SCALE GENOMIC DNA]</scope>
    <source>
        <strain evidence="3 4">AM40-30BH</strain>
    </source>
</reference>
<evidence type="ECO:0000259" key="2">
    <source>
        <dbReference type="Pfam" id="PF09603"/>
    </source>
</evidence>
<evidence type="ECO:0000313" key="4">
    <source>
        <dbReference type="Proteomes" id="UP000284379"/>
    </source>
</evidence>
<sequence>MKNTLKRTAKHSLLAVVSLFYFSCVNNIQPLEEPTPPLPASGNIPITISGRILQVQTHTRITDNKFDNDNAIGLYVLAQPENLSGSRHIDNMRLVYSSDGFTPEEEIYYPKGEGKCDFISYYPYQEEGIIQGSSNINVNVSTDQSSTTEYSNSDFMVAKTTGISPSLKAVNLQYSHKLCQLNIILQVYEEENINELQQNASISISNLNTKATYNMDTELFSAFNTPQSIIPNGKWEIDEESHQLTGKKVILIPQPITPDCELTLRVNNKVYCASMPTDLILESEVGCELLLRYDSRVGIGGITTSISDWKPGSSSSTDLEEKVDNSSITISDLNFEKTGIYNLITSSDIVIGEICKEYLLGDNIDAQAIVLYPTNNSNKGTVLQILGETQSIHGGNINWDKTNNSFTYITGDKAPIEQIYADKDGNIIFEKSEDVQLIQAKESMLTDIRGAETNIYPIVKIGTQYWMQENLKTTKYNDATAITNNTTNLSKTTAGYYLNNSNYFYNQAVIITGKIAPQGWKIPDTTEWEKLKNYIKNEAATLKSGVWTIEEGADKANNKTGFNGKPVGTYTKNDKKDESDHNFFQKYVGYWTLQEAQSSPNNTSFALSYKLNNTGEFKNSDYCAYSIRCLKE</sequence>